<reference evidence="2 3" key="1">
    <citation type="submission" date="2021-05" db="EMBL/GenBank/DDBJ databases">
        <title>Complete genome of Nocardioides aquaticus KCTC 9944T isolated from meromictic and hypersaline Ekho Lake, Antarctica.</title>
        <authorList>
            <person name="Hwang K."/>
            <person name="Kim K.M."/>
            <person name="Choe H."/>
        </authorList>
    </citation>
    <scope>NUCLEOTIDE SEQUENCE [LARGE SCALE GENOMIC DNA]</scope>
    <source>
        <strain evidence="2 3">KCTC 9944</strain>
    </source>
</reference>
<name>A0ABX8EBR7_9ACTN</name>
<dbReference type="EMBL" id="CP075371">
    <property type="protein sequence ID" value="QVT77847.1"/>
    <property type="molecule type" value="Genomic_DNA"/>
</dbReference>
<gene>
    <name evidence="2" type="ORF">ENKNEFLB_00216</name>
</gene>
<proteinExistence type="predicted"/>
<keyword evidence="3" id="KW-1185">Reference proteome</keyword>
<evidence type="ECO:0000313" key="3">
    <source>
        <dbReference type="Proteomes" id="UP000679307"/>
    </source>
</evidence>
<protein>
    <recommendedName>
        <fullName evidence="4">DUF2510 domain-containing protein</fullName>
    </recommendedName>
</protein>
<keyword evidence="1" id="KW-1133">Transmembrane helix</keyword>
<accession>A0ABX8EBR7</accession>
<evidence type="ECO:0000313" key="2">
    <source>
        <dbReference type="EMBL" id="QVT77847.1"/>
    </source>
</evidence>
<feature type="transmembrane region" description="Helical" evidence="1">
    <location>
        <begin position="100"/>
        <end position="122"/>
    </location>
</feature>
<evidence type="ECO:0000256" key="1">
    <source>
        <dbReference type="SAM" id="Phobius"/>
    </source>
</evidence>
<keyword evidence="1" id="KW-0812">Transmembrane</keyword>
<evidence type="ECO:0008006" key="4">
    <source>
        <dbReference type="Google" id="ProtNLM"/>
    </source>
</evidence>
<sequence length="147" mass="16097">MVAADGTTARRKPVAGDLHWDGAVWRRWSGRRWTQAAYSLDPDRLEEPARLDTGSAVGEDRRRRALALAVEDQVVSNGATVVLDGPHGVVLGYPRAVSHVFHALMTLVTAGIWIVVWLALALGRGQRRIRLEADDWGNVWAQPVAGS</sequence>
<organism evidence="2 3">
    <name type="scientific">Nocardioides aquaticus</name>
    <dbReference type="NCBI Taxonomy" id="160826"/>
    <lineage>
        <taxon>Bacteria</taxon>
        <taxon>Bacillati</taxon>
        <taxon>Actinomycetota</taxon>
        <taxon>Actinomycetes</taxon>
        <taxon>Propionibacteriales</taxon>
        <taxon>Nocardioidaceae</taxon>
        <taxon>Nocardioides</taxon>
    </lineage>
</organism>
<keyword evidence="1" id="KW-0472">Membrane</keyword>
<dbReference type="Proteomes" id="UP000679307">
    <property type="component" value="Chromosome"/>
</dbReference>